<proteinExistence type="predicted"/>
<feature type="signal peptide" evidence="2">
    <location>
        <begin position="1"/>
        <end position="19"/>
    </location>
</feature>
<feature type="transmembrane region" description="Helical" evidence="1">
    <location>
        <begin position="183"/>
        <end position="202"/>
    </location>
</feature>
<dbReference type="RefSeq" id="WP_169529499.1">
    <property type="nucleotide sequence ID" value="NZ_JABBGH010000001.1"/>
</dbReference>
<dbReference type="Proteomes" id="UP000559626">
    <property type="component" value="Unassembled WGS sequence"/>
</dbReference>
<comment type="caution">
    <text evidence="3">The sequence shown here is derived from an EMBL/GenBank/DDBJ whole genome shotgun (WGS) entry which is preliminary data.</text>
</comment>
<dbReference type="AlphaFoldDB" id="A0A7Y0FLA9"/>
<keyword evidence="1" id="KW-1133">Transmembrane helix</keyword>
<keyword evidence="1" id="KW-0472">Membrane</keyword>
<evidence type="ECO:0000256" key="1">
    <source>
        <dbReference type="SAM" id="Phobius"/>
    </source>
</evidence>
<keyword evidence="2" id="KW-0732">Signal</keyword>
<feature type="chain" id="PRO_5030895953" evidence="2">
    <location>
        <begin position="20"/>
        <end position="215"/>
    </location>
</feature>
<organism evidence="3 4">
    <name type="scientific">Hymenobacter polaris</name>
    <dbReference type="NCBI Taxonomy" id="2682546"/>
    <lineage>
        <taxon>Bacteria</taxon>
        <taxon>Pseudomonadati</taxon>
        <taxon>Bacteroidota</taxon>
        <taxon>Cytophagia</taxon>
        <taxon>Cytophagales</taxon>
        <taxon>Hymenobacteraceae</taxon>
        <taxon>Hymenobacter</taxon>
    </lineage>
</organism>
<dbReference type="EMBL" id="JABBGH010000001">
    <property type="protein sequence ID" value="NML64184.1"/>
    <property type="molecule type" value="Genomic_DNA"/>
</dbReference>
<keyword evidence="1" id="KW-0812">Transmembrane</keyword>
<evidence type="ECO:0000256" key="2">
    <source>
        <dbReference type="SAM" id="SignalP"/>
    </source>
</evidence>
<evidence type="ECO:0000313" key="4">
    <source>
        <dbReference type="Proteomes" id="UP000559626"/>
    </source>
</evidence>
<protein>
    <submittedName>
        <fullName evidence="3">Uncharacterized protein</fullName>
    </submittedName>
</protein>
<sequence>MKKLFLAVMLTCFSSLLFAQEIKPIKQNLTFNIDNLGDGHIELAISFTAAQWDNFKRVMGNNTDLLKRQMERTLPSYYLQNFAYKEDAMNRSYVLSFDALGMAKVNDDGLWQLDLDMKKPDITKLSDNVYTLTSNYNAQGALIQQVAKVVMPAAGSDFKQGEDSFGKAIFTYSLSPDTHGTRLLLLVLGVLLVAAGLAWHFVSARKLVSKNTQLV</sequence>
<evidence type="ECO:0000313" key="3">
    <source>
        <dbReference type="EMBL" id="NML64184.1"/>
    </source>
</evidence>
<name>A0A7Y0FLA9_9BACT</name>
<keyword evidence="4" id="KW-1185">Reference proteome</keyword>
<accession>A0A7Y0FLA9</accession>
<gene>
    <name evidence="3" type="ORF">HHL22_03100</name>
</gene>
<reference evidence="3 4" key="1">
    <citation type="submission" date="2020-04" db="EMBL/GenBank/DDBJ databases">
        <title>Hymenobacter polaris sp. nov., isolated from Arctic soil.</title>
        <authorList>
            <person name="Dahal R.H."/>
        </authorList>
    </citation>
    <scope>NUCLEOTIDE SEQUENCE [LARGE SCALE GENOMIC DNA]</scope>
    <source>
        <strain evidence="3 4">RP-2-7</strain>
    </source>
</reference>